<dbReference type="EMBL" id="VUJX02000007">
    <property type="protein sequence ID" value="KAL0933735.1"/>
    <property type="molecule type" value="Genomic_DNA"/>
</dbReference>
<evidence type="ECO:0000313" key="1">
    <source>
        <dbReference type="EMBL" id="KAL0933735.1"/>
    </source>
</evidence>
<evidence type="ECO:0000313" key="2">
    <source>
        <dbReference type="Proteomes" id="UP000805649"/>
    </source>
</evidence>
<reference evidence="1 2" key="1">
    <citation type="journal article" date="2020" name="Phytopathology">
        <title>Genome Sequence Resources of Colletotrichum truncatum, C. plurivorum, C. musicola, and C. sojae: Four Species Pathogenic to Soybean (Glycine max).</title>
        <authorList>
            <person name="Rogerio F."/>
            <person name="Boufleur T.R."/>
            <person name="Ciampi-Guillardi M."/>
            <person name="Sukno S.A."/>
            <person name="Thon M.R."/>
            <person name="Massola Junior N.S."/>
            <person name="Baroncelli R."/>
        </authorList>
    </citation>
    <scope>NUCLEOTIDE SEQUENCE [LARGE SCALE GENOMIC DNA]</scope>
    <source>
        <strain evidence="1 2">CMES1059</strain>
    </source>
</reference>
<name>A0ACC3YPB9_COLTU</name>
<accession>A0ACC3YPB9</accession>
<sequence length="1573" mass="174928">MKIKLLGSKIKSKLSKLGSVSHHNSPSSDPIPEASTPLQTPISTASLKERLWNQAYDELKSSELEIVEAYEKLLSAQLSEDHLTSTAVADNQIKPTSQGRWRQMERLVEAGLQKTSKDAATKQKISDMIYIISPLKEVVGKALQAAPQAAIAWVGVSFALEMLANPVVEPGINRDGIEYVVSRMNWYWNLVDLLLKPKNASPDLEGLRALLKGHIVELYKNLLIYQMKSICIYHRSRLAILFRDLIRLDDWAGKIDDIQTVEAAVRNDLEQYNTQQILQHLQSIEDNAKEQLKELRSIQSALHHQTKQNNEMQQSREFKKCLADLRVTDPRDDKKRIQDIKGGLLTDSYVWVLENLSFCQWRNDQNQRLLWVKGDPGKGKTMLLCGIIDELEATYPEGRMLSYFFCQATDDRLNTATAVLRGLIFMLLDQEPSLISYTKSKYDKSGKALFQDANAWQAMSEIFTNMLCDSKLQGVFLLVDALDECSAGLEQLLHLITETSKSTSAKWLVSSRNWLQIEEQLRTAAQRLSLELHAESVSAAVDIYIKQKVKELAENKGYDLKTRNRVLRYLSNHAGDTFLWVALVFQQLKAVPVLEVQRIVATFPPGLDALYQRMMQQICDSIVHEKCMQLLAVTVVLYRPLSLLEYGSVCDLRSETESDNSDWDNSDSENNGRSVGKPDVSKLVHELVLCCGSLLTIREGIVYFVHQSAKDFLLNKTYFAFDHILPSGIAHQHYVIFSRSMEALSGTLRRDIYELRAPGSLAEDISPPTPDPLDPLKYFCTYWVDHLDAAFPATSPNYTHEKIYETVHTFIKHKYLYWLEALSILRGISQAVVAMRKLEVLVANIEAPKLIEVVRDARRFVLSHGYMIETCPLQVYIAALLFSPTDSIIRQFFEDEAPAWIKVITEEEASWDACLQTLEGHGDRVVSVACSSDGRHFGSGSVDMTVKVWDAATGQCIQTLEGHTDSVNVVTFSGKGTHQLASASSDKTVKIWDYRTGYCLRTLEGHNHFVNSVAFSAGGDRIASASSDNTVKIWESSTARCVQTLEGHTGSVNAVAFSGHNTQLASASSDETVKIWDAATGRCLQTLEGHTDFVNAVAFLGNGTHQLATASSDKTIKIWDYRTGNCLQTFEGHGRFVNSVVFSASGDRIVSASSDNTMKIWESSTGQCLQTLRGHNQVIHAVAFSGDGTRLASASSDMTVKIWDSALVGYRRTLEAHSDIIFTVAFSADGTHIASASSDKTLKVWDASNGKCLLTLEGHGSAVCAVVFSRDGNRLASASFDKTIKVWDRYTGQCLRTLEGHSDFIFSVAFSGDGIRIASASADRTVKIWDNNTGQCLRTLEGHSQLVSSVAFSGDGTQLASASFDKTVKVWDCTTGQCLRTFRGHLNIIYAVAFSSDGARIASASYNRPIRIWDGASMVTLPADSNQQSLASSDNTIKIWDNVTGHHIRTFTKTRLLHNIHFSEDGLQLDTEMGLIDLQGKLTSNSTFITSHAPEKPLFQGYSISSNDVWIKRDSVHLLWLPPEYRSFVSAIKGPAVVIGCGTGRVVIFRFMENDSERISRSEVEGQSGLSAI</sequence>
<proteinExistence type="predicted"/>
<gene>
    <name evidence="1" type="ORF">CTRU02_210534</name>
</gene>
<keyword evidence="2" id="KW-1185">Reference proteome</keyword>
<organism evidence="1 2">
    <name type="scientific">Colletotrichum truncatum</name>
    <name type="common">Anthracnose fungus</name>
    <name type="synonym">Colletotrichum capsici</name>
    <dbReference type="NCBI Taxonomy" id="5467"/>
    <lineage>
        <taxon>Eukaryota</taxon>
        <taxon>Fungi</taxon>
        <taxon>Dikarya</taxon>
        <taxon>Ascomycota</taxon>
        <taxon>Pezizomycotina</taxon>
        <taxon>Sordariomycetes</taxon>
        <taxon>Hypocreomycetidae</taxon>
        <taxon>Glomerellales</taxon>
        <taxon>Glomerellaceae</taxon>
        <taxon>Colletotrichum</taxon>
        <taxon>Colletotrichum truncatum species complex</taxon>
    </lineage>
</organism>
<protein>
    <submittedName>
        <fullName evidence="1">Nwd1 protein</fullName>
    </submittedName>
</protein>
<dbReference type="Proteomes" id="UP000805649">
    <property type="component" value="Unassembled WGS sequence"/>
</dbReference>
<comment type="caution">
    <text evidence="1">The sequence shown here is derived from an EMBL/GenBank/DDBJ whole genome shotgun (WGS) entry which is preliminary data.</text>
</comment>